<dbReference type="SUPFAM" id="SSF51161">
    <property type="entry name" value="Trimeric LpxA-like enzymes"/>
    <property type="match status" value="1"/>
</dbReference>
<dbReference type="InterPro" id="IPR050179">
    <property type="entry name" value="Trans_hexapeptide_repeat"/>
</dbReference>
<dbReference type="Gene3D" id="2.160.10.10">
    <property type="entry name" value="Hexapeptide repeat proteins"/>
    <property type="match status" value="1"/>
</dbReference>
<keyword evidence="2" id="KW-0677">Repeat</keyword>
<dbReference type="PANTHER" id="PTHR43300">
    <property type="entry name" value="ACETYLTRANSFERASE"/>
    <property type="match status" value="1"/>
</dbReference>
<accession>A0A512HTT1</accession>
<dbReference type="Proteomes" id="UP000321769">
    <property type="component" value="Unassembled WGS sequence"/>
</dbReference>
<dbReference type="Pfam" id="PF00132">
    <property type="entry name" value="Hexapep"/>
    <property type="match status" value="1"/>
</dbReference>
<name>A0A512HTT1_9ACTN</name>
<gene>
    <name evidence="3" type="ORF">AFL01nite_11900</name>
</gene>
<proteinExistence type="predicted"/>
<dbReference type="OrthoDB" id="2643438at2"/>
<dbReference type="PROSITE" id="PS00101">
    <property type="entry name" value="HEXAPEP_TRANSFERASES"/>
    <property type="match status" value="1"/>
</dbReference>
<sequence length="214" mass="23076">MLGDLVVRGGLTTVGAFTSLAHGMESQSATIGRYCEFAPDVLIGATGHPLTWLGVNSFQYKKATWGWHLSADASEVIDPEADGRPSFRGEPSVVGNDVWIGAKVVILRDVTIGDGAVVAAGAVVTEDVAPYSIVGGVPARPIRDRVDPETRDRLLELAWWRFSPNQLAGVTFDDLPRAVAQLEERVGDLEPYAPGFVPIERPAGAASKRSRWRR</sequence>
<comment type="caution">
    <text evidence="3">The sequence shown here is derived from an EMBL/GenBank/DDBJ whole genome shotgun (WGS) entry which is preliminary data.</text>
</comment>
<dbReference type="PANTHER" id="PTHR43300:SF11">
    <property type="entry name" value="ACETYLTRANSFERASE RV3034C-RELATED"/>
    <property type="match status" value="1"/>
</dbReference>
<dbReference type="EMBL" id="BJZQ01000004">
    <property type="protein sequence ID" value="GEO88863.1"/>
    <property type="molecule type" value="Genomic_DNA"/>
</dbReference>
<evidence type="ECO:0000256" key="1">
    <source>
        <dbReference type="ARBA" id="ARBA00022679"/>
    </source>
</evidence>
<protein>
    <submittedName>
        <fullName evidence="3">Acetyltransferase</fullName>
    </submittedName>
</protein>
<evidence type="ECO:0000313" key="3">
    <source>
        <dbReference type="EMBL" id="GEO88863.1"/>
    </source>
</evidence>
<reference evidence="3 4" key="1">
    <citation type="submission" date="2019-07" db="EMBL/GenBank/DDBJ databases">
        <title>Whole genome shotgun sequence of Aeromicrobium flavum NBRC 107625.</title>
        <authorList>
            <person name="Hosoyama A."/>
            <person name="Uohara A."/>
            <person name="Ohji S."/>
            <person name="Ichikawa N."/>
        </authorList>
    </citation>
    <scope>NUCLEOTIDE SEQUENCE [LARGE SCALE GENOMIC DNA]</scope>
    <source>
        <strain evidence="3 4">NBRC 107625</strain>
    </source>
</reference>
<keyword evidence="4" id="KW-1185">Reference proteome</keyword>
<evidence type="ECO:0000256" key="2">
    <source>
        <dbReference type="ARBA" id="ARBA00022737"/>
    </source>
</evidence>
<dbReference type="InterPro" id="IPR018357">
    <property type="entry name" value="Hexapep_transf_CS"/>
</dbReference>
<dbReference type="InterPro" id="IPR001451">
    <property type="entry name" value="Hexapep"/>
</dbReference>
<dbReference type="GO" id="GO:0016740">
    <property type="term" value="F:transferase activity"/>
    <property type="evidence" value="ECO:0007669"/>
    <property type="project" value="UniProtKB-KW"/>
</dbReference>
<evidence type="ECO:0000313" key="4">
    <source>
        <dbReference type="Proteomes" id="UP000321769"/>
    </source>
</evidence>
<dbReference type="InterPro" id="IPR011004">
    <property type="entry name" value="Trimer_LpxA-like_sf"/>
</dbReference>
<keyword evidence="1 3" id="KW-0808">Transferase</keyword>
<dbReference type="AlphaFoldDB" id="A0A512HTT1"/>
<organism evidence="3 4">
    <name type="scientific">Aeromicrobium flavum</name>
    <dbReference type="NCBI Taxonomy" id="416568"/>
    <lineage>
        <taxon>Bacteria</taxon>
        <taxon>Bacillati</taxon>
        <taxon>Actinomycetota</taxon>
        <taxon>Actinomycetes</taxon>
        <taxon>Propionibacteriales</taxon>
        <taxon>Nocardioidaceae</taxon>
        <taxon>Aeromicrobium</taxon>
    </lineage>
</organism>